<evidence type="ECO:0000313" key="2">
    <source>
        <dbReference type="EMBL" id="GGB07852.1"/>
    </source>
</evidence>
<reference evidence="2" key="2">
    <citation type="submission" date="2020-09" db="EMBL/GenBank/DDBJ databases">
        <authorList>
            <person name="Sun Q."/>
            <person name="Zhou Y."/>
        </authorList>
    </citation>
    <scope>NUCLEOTIDE SEQUENCE</scope>
    <source>
        <strain evidence="2">CGMCC 1.12813</strain>
    </source>
</reference>
<accession>A0A916SM85</accession>
<feature type="transmembrane region" description="Helical" evidence="1">
    <location>
        <begin position="48"/>
        <end position="70"/>
    </location>
</feature>
<dbReference type="Proteomes" id="UP000606922">
    <property type="component" value="Unassembled WGS sequence"/>
</dbReference>
<sequence>MGNLRFVTWIGAHPVVSNIGLSVVWLVFVGLQIASIVSDDDGQIGVNIATVIFGSIAASSFALAAVIHAVKKRRKARA</sequence>
<dbReference type="EMBL" id="BMGB01000001">
    <property type="protein sequence ID" value="GGB07852.1"/>
    <property type="molecule type" value="Genomic_DNA"/>
</dbReference>
<gene>
    <name evidence="2" type="ORF">GCM10010979_22980</name>
</gene>
<protein>
    <submittedName>
        <fullName evidence="2">Uncharacterized protein</fullName>
    </submittedName>
</protein>
<comment type="caution">
    <text evidence="2">The sequence shown here is derived from an EMBL/GenBank/DDBJ whole genome shotgun (WGS) entry which is preliminary data.</text>
</comment>
<name>A0A916SM85_9MICO</name>
<organism evidence="2 3">
    <name type="scientific">Conyzicola nivalis</name>
    <dbReference type="NCBI Taxonomy" id="1477021"/>
    <lineage>
        <taxon>Bacteria</taxon>
        <taxon>Bacillati</taxon>
        <taxon>Actinomycetota</taxon>
        <taxon>Actinomycetes</taxon>
        <taxon>Micrococcales</taxon>
        <taxon>Microbacteriaceae</taxon>
        <taxon>Conyzicola</taxon>
    </lineage>
</organism>
<keyword evidence="1" id="KW-1133">Transmembrane helix</keyword>
<proteinExistence type="predicted"/>
<keyword evidence="1" id="KW-0472">Membrane</keyword>
<keyword evidence="3" id="KW-1185">Reference proteome</keyword>
<dbReference type="AlphaFoldDB" id="A0A916SM85"/>
<evidence type="ECO:0000313" key="3">
    <source>
        <dbReference type="Proteomes" id="UP000606922"/>
    </source>
</evidence>
<keyword evidence="1" id="KW-0812">Transmembrane</keyword>
<feature type="transmembrane region" description="Helical" evidence="1">
    <location>
        <begin position="7"/>
        <end position="28"/>
    </location>
</feature>
<reference evidence="2" key="1">
    <citation type="journal article" date="2014" name="Int. J. Syst. Evol. Microbiol.">
        <title>Complete genome sequence of Corynebacterium casei LMG S-19264T (=DSM 44701T), isolated from a smear-ripened cheese.</title>
        <authorList>
            <consortium name="US DOE Joint Genome Institute (JGI-PGF)"/>
            <person name="Walter F."/>
            <person name="Albersmeier A."/>
            <person name="Kalinowski J."/>
            <person name="Ruckert C."/>
        </authorList>
    </citation>
    <scope>NUCLEOTIDE SEQUENCE</scope>
    <source>
        <strain evidence="2">CGMCC 1.12813</strain>
    </source>
</reference>
<evidence type="ECO:0000256" key="1">
    <source>
        <dbReference type="SAM" id="Phobius"/>
    </source>
</evidence>